<accession>A0A915CYS6</accession>
<evidence type="ECO:0000259" key="2">
    <source>
        <dbReference type="PROSITE" id="PS51670"/>
    </source>
</evidence>
<dbReference type="Gene3D" id="1.10.10.1940">
    <property type="match status" value="1"/>
</dbReference>
<name>A0A915CYS6_9BILA</name>
<organism evidence="3 4">
    <name type="scientific">Ditylenchus dipsaci</name>
    <dbReference type="NCBI Taxonomy" id="166011"/>
    <lineage>
        <taxon>Eukaryota</taxon>
        <taxon>Metazoa</taxon>
        <taxon>Ecdysozoa</taxon>
        <taxon>Nematoda</taxon>
        <taxon>Chromadorea</taxon>
        <taxon>Rhabditida</taxon>
        <taxon>Tylenchina</taxon>
        <taxon>Tylenchomorpha</taxon>
        <taxon>Sphaerularioidea</taxon>
        <taxon>Anguinidae</taxon>
        <taxon>Anguininae</taxon>
        <taxon>Ditylenchus</taxon>
    </lineage>
</organism>
<reference evidence="4" key="1">
    <citation type="submission" date="2022-11" db="UniProtKB">
        <authorList>
            <consortium name="WormBaseParasite"/>
        </authorList>
    </citation>
    <scope>IDENTIFICATION</scope>
</reference>
<evidence type="ECO:0000313" key="3">
    <source>
        <dbReference type="Proteomes" id="UP000887574"/>
    </source>
</evidence>
<dbReference type="PANTHER" id="PTHR46219">
    <property type="entry name" value="PROTEIN CBG11138"/>
    <property type="match status" value="1"/>
</dbReference>
<dbReference type="PANTHER" id="PTHR46219:SF5">
    <property type="entry name" value="SHKT DOMAIN-CONTAINING PROTEIN"/>
    <property type="match status" value="1"/>
</dbReference>
<evidence type="ECO:0000313" key="4">
    <source>
        <dbReference type="WBParaSite" id="jg13702"/>
    </source>
</evidence>
<feature type="domain" description="ShKT" evidence="2">
    <location>
        <begin position="73"/>
        <end position="112"/>
    </location>
</feature>
<keyword evidence="3" id="KW-1185">Reference proteome</keyword>
<evidence type="ECO:0000256" key="1">
    <source>
        <dbReference type="PROSITE-ProRule" id="PRU01005"/>
    </source>
</evidence>
<comment type="caution">
    <text evidence="1">Lacks conserved residue(s) required for the propagation of feature annotation.</text>
</comment>
<proteinExistence type="predicted"/>
<dbReference type="PROSITE" id="PS51670">
    <property type="entry name" value="SHKT"/>
    <property type="match status" value="1"/>
</dbReference>
<dbReference type="InterPro" id="IPR003582">
    <property type="entry name" value="ShKT_dom"/>
</dbReference>
<dbReference type="Pfam" id="PF01549">
    <property type="entry name" value="ShK"/>
    <property type="match status" value="2"/>
</dbReference>
<dbReference type="WBParaSite" id="jg13702">
    <property type="protein sequence ID" value="jg13702"/>
    <property type="gene ID" value="jg13702"/>
</dbReference>
<dbReference type="SMART" id="SM00254">
    <property type="entry name" value="ShKT"/>
    <property type="match status" value="2"/>
</dbReference>
<dbReference type="AlphaFoldDB" id="A0A915CYS6"/>
<sequence length="175" mass="19985">MKRKKKRPSNLYRCSDGVDSPALCTVDSVEGHVCSFDHKLRCELSRKDLKHHCCARESDSSSGGSDSGSDEDCVDTGTNCENRMTASGTHWCILPQYYERMMVDCRKTCNRCKGKCEDLNHPDTGVSDCADRKDEGYCDREIYKDLMVWQCPKMCGWKCDSKTDRPPPKRYTKEN</sequence>
<dbReference type="Proteomes" id="UP000887574">
    <property type="component" value="Unplaced"/>
</dbReference>
<protein>
    <submittedName>
        <fullName evidence="4">ShKT domain-containing protein</fullName>
    </submittedName>
</protein>